<sequence>MPGPDSIPQDWTTHDTRSKPQKRWHHQFQLEKAQKGGKTDSYKIQRRIEGAENWDIADLSITTNATLKKQPYDIEPDEYVEIEELYLASGYSNYLNSDQVADVVTNLKSQKNHYSEEERVKAFEYYSSEGTSITM</sequence>
<gene>
    <name evidence="3" type="ORF">RZN69_14725</name>
</gene>
<evidence type="ECO:0000313" key="3">
    <source>
        <dbReference type="EMBL" id="WOO39877.1"/>
    </source>
</evidence>
<feature type="domain" description="DUF7716" evidence="2">
    <location>
        <begin position="70"/>
        <end position="130"/>
    </location>
</feature>
<name>A0AAQ3L8Y1_9BACT</name>
<feature type="compositionally biased region" description="Basic and acidic residues" evidence="1">
    <location>
        <begin position="28"/>
        <end position="41"/>
    </location>
</feature>
<evidence type="ECO:0000313" key="4">
    <source>
        <dbReference type="Proteomes" id="UP001304300"/>
    </source>
</evidence>
<feature type="region of interest" description="Disordered" evidence="1">
    <location>
        <begin position="1"/>
        <end position="41"/>
    </location>
</feature>
<dbReference type="AlphaFoldDB" id="A0AAQ3L8Y1"/>
<keyword evidence="4" id="KW-1185">Reference proteome</keyword>
<proteinExistence type="predicted"/>
<dbReference type="RefSeq" id="WP_317831918.1">
    <property type="nucleotide sequence ID" value="NZ_CP136920.1"/>
</dbReference>
<evidence type="ECO:0000256" key="1">
    <source>
        <dbReference type="SAM" id="MobiDB-lite"/>
    </source>
</evidence>
<dbReference type="KEGG" id="puo:RZN69_14725"/>
<dbReference type="InterPro" id="IPR056133">
    <property type="entry name" value="DUF7716"/>
</dbReference>
<dbReference type="Proteomes" id="UP001304300">
    <property type="component" value="Chromosome"/>
</dbReference>
<organism evidence="3 4">
    <name type="scientific">Rubellicoccus peritrichatus</name>
    <dbReference type="NCBI Taxonomy" id="3080537"/>
    <lineage>
        <taxon>Bacteria</taxon>
        <taxon>Pseudomonadati</taxon>
        <taxon>Verrucomicrobiota</taxon>
        <taxon>Opitutia</taxon>
        <taxon>Puniceicoccales</taxon>
        <taxon>Cerasicoccaceae</taxon>
        <taxon>Rubellicoccus</taxon>
    </lineage>
</organism>
<dbReference type="EMBL" id="CP136920">
    <property type="protein sequence ID" value="WOO39877.1"/>
    <property type="molecule type" value="Genomic_DNA"/>
</dbReference>
<reference evidence="3 4" key="1">
    <citation type="submission" date="2023-10" db="EMBL/GenBank/DDBJ databases">
        <title>Rubellicoccus peritrichatus gen. nov., sp. nov., isolated from an algae of coral reef tank.</title>
        <authorList>
            <person name="Luo J."/>
        </authorList>
    </citation>
    <scope>NUCLEOTIDE SEQUENCE [LARGE SCALE GENOMIC DNA]</scope>
    <source>
        <strain evidence="3 4">CR14</strain>
    </source>
</reference>
<accession>A0AAQ3L8Y1</accession>
<evidence type="ECO:0000259" key="2">
    <source>
        <dbReference type="Pfam" id="PF24832"/>
    </source>
</evidence>
<protein>
    <recommendedName>
        <fullName evidence="2">DUF7716 domain-containing protein</fullName>
    </recommendedName>
</protein>
<dbReference type="Pfam" id="PF24832">
    <property type="entry name" value="DUF7716"/>
    <property type="match status" value="1"/>
</dbReference>